<sequence>MNGWRVIEVDEYVKIKLETYEYFKELEKNKQSKMLAELLGPAITTENLYSGSNVYASFTKVNQAKIEKIIKEVFCISKDDEIVWE</sequence>
<accession>A0AB73H9I7</accession>
<evidence type="ECO:0000313" key="2">
    <source>
        <dbReference type="Proteomes" id="UP000552309"/>
    </source>
</evidence>
<gene>
    <name evidence="1" type="ORF">HCA89_11090</name>
</gene>
<reference evidence="1 2" key="1">
    <citation type="submission" date="2020-03" db="EMBL/GenBank/DDBJ databases">
        <title>Soil Listeria distribution.</title>
        <authorList>
            <person name="Liao J."/>
            <person name="Wiedmann M."/>
        </authorList>
    </citation>
    <scope>NUCLEOTIDE SEQUENCE [LARGE SCALE GENOMIC DNA]</scope>
    <source>
        <strain evidence="1 2">FSL L7-0297</strain>
    </source>
</reference>
<protein>
    <recommendedName>
        <fullName evidence="3">DUF1642 domain-containing protein</fullName>
    </recommendedName>
</protein>
<dbReference type="EMBL" id="JAARXV010000005">
    <property type="protein sequence ID" value="MBC2142858.1"/>
    <property type="molecule type" value="Genomic_DNA"/>
</dbReference>
<evidence type="ECO:0000313" key="1">
    <source>
        <dbReference type="EMBL" id="MBC2142858.1"/>
    </source>
</evidence>
<dbReference type="Proteomes" id="UP000552309">
    <property type="component" value="Unassembled WGS sequence"/>
</dbReference>
<organism evidence="1 2">
    <name type="scientific">Listeria innocua</name>
    <dbReference type="NCBI Taxonomy" id="1642"/>
    <lineage>
        <taxon>Bacteria</taxon>
        <taxon>Bacillati</taxon>
        <taxon>Bacillota</taxon>
        <taxon>Bacilli</taxon>
        <taxon>Bacillales</taxon>
        <taxon>Listeriaceae</taxon>
        <taxon>Listeria</taxon>
    </lineage>
</organism>
<proteinExistence type="predicted"/>
<comment type="caution">
    <text evidence="1">The sequence shown here is derived from an EMBL/GenBank/DDBJ whole genome shotgun (WGS) entry which is preliminary data.</text>
</comment>
<name>A0AB73H9I7_LISIO</name>
<evidence type="ECO:0008006" key="3">
    <source>
        <dbReference type="Google" id="ProtNLM"/>
    </source>
</evidence>
<dbReference type="AlphaFoldDB" id="A0AB73H9I7"/>